<proteinExistence type="predicted"/>
<dbReference type="STRING" id="1048983.EL17_21450"/>
<dbReference type="PANTHER" id="PTHR43065:SF42">
    <property type="entry name" value="TWO-COMPONENT SENSOR PPRA"/>
    <property type="match status" value="1"/>
</dbReference>
<protein>
    <recommendedName>
        <fullName evidence="2">histidine kinase</fullName>
        <ecNumber evidence="2">2.7.13.3</ecNumber>
    </recommendedName>
</protein>
<dbReference type="InterPro" id="IPR036097">
    <property type="entry name" value="HisK_dim/P_sf"/>
</dbReference>
<dbReference type="InterPro" id="IPR004358">
    <property type="entry name" value="Sig_transdc_His_kin-like_C"/>
</dbReference>
<dbReference type="Gene3D" id="1.10.287.130">
    <property type="match status" value="1"/>
</dbReference>
<dbReference type="Proteomes" id="UP000027821">
    <property type="component" value="Unassembled WGS sequence"/>
</dbReference>
<evidence type="ECO:0000313" key="7">
    <source>
        <dbReference type="EMBL" id="KEO71754.1"/>
    </source>
</evidence>
<dbReference type="OrthoDB" id="9806995at2"/>
<dbReference type="SUPFAM" id="SSF55874">
    <property type="entry name" value="ATPase domain of HSP90 chaperone/DNA topoisomerase II/histidine kinase"/>
    <property type="match status" value="1"/>
</dbReference>
<dbReference type="EC" id="2.7.13.3" evidence="2"/>
<feature type="transmembrane region" description="Helical" evidence="5">
    <location>
        <begin position="55"/>
        <end position="72"/>
    </location>
</feature>
<keyword evidence="7" id="KW-0808">Transferase</keyword>
<comment type="caution">
    <text evidence="7">The sequence shown here is derived from an EMBL/GenBank/DDBJ whole genome shotgun (WGS) entry which is preliminary data.</text>
</comment>
<feature type="transmembrane region" description="Helical" evidence="5">
    <location>
        <begin position="31"/>
        <end position="49"/>
    </location>
</feature>
<comment type="catalytic activity">
    <reaction evidence="1">
        <text>ATP + protein L-histidine = ADP + protein N-phospho-L-histidine.</text>
        <dbReference type="EC" id="2.7.13.3"/>
    </reaction>
</comment>
<keyword evidence="5" id="KW-0812">Transmembrane</keyword>
<keyword evidence="7" id="KW-0418">Kinase</keyword>
<dbReference type="InterPro" id="IPR036890">
    <property type="entry name" value="HATPase_C_sf"/>
</dbReference>
<dbReference type="PROSITE" id="PS50109">
    <property type="entry name" value="HIS_KIN"/>
    <property type="match status" value="1"/>
</dbReference>
<keyword evidence="5" id="KW-1133">Transmembrane helix</keyword>
<name>A0A074KS68_9BACT</name>
<dbReference type="eggNOG" id="COG4191">
    <property type="taxonomic scope" value="Bacteria"/>
</dbReference>
<evidence type="ECO:0000259" key="6">
    <source>
        <dbReference type="PROSITE" id="PS50109"/>
    </source>
</evidence>
<keyword evidence="4" id="KW-0175">Coiled coil</keyword>
<reference evidence="7 8" key="1">
    <citation type="submission" date="2014-04" db="EMBL/GenBank/DDBJ databases">
        <title>Characterization and application of a salt tolerant electro-active bacterium.</title>
        <authorList>
            <person name="Yang L."/>
            <person name="Wei S."/>
            <person name="Tay Q.X.M."/>
        </authorList>
    </citation>
    <scope>NUCLEOTIDE SEQUENCE [LARGE SCALE GENOMIC DNA]</scope>
    <source>
        <strain evidence="7 8">LY1</strain>
    </source>
</reference>
<feature type="transmembrane region" description="Helical" evidence="5">
    <location>
        <begin position="6"/>
        <end position="24"/>
    </location>
</feature>
<dbReference type="Gene3D" id="3.30.565.10">
    <property type="entry name" value="Histidine kinase-like ATPase, C-terminal domain"/>
    <property type="match status" value="1"/>
</dbReference>
<dbReference type="InterPro" id="IPR003594">
    <property type="entry name" value="HATPase_dom"/>
</dbReference>
<keyword evidence="5" id="KW-0472">Membrane</keyword>
<dbReference type="InterPro" id="IPR003661">
    <property type="entry name" value="HisK_dim/P_dom"/>
</dbReference>
<dbReference type="SMART" id="SM00387">
    <property type="entry name" value="HATPase_c"/>
    <property type="match status" value="1"/>
</dbReference>
<evidence type="ECO:0000313" key="8">
    <source>
        <dbReference type="Proteomes" id="UP000027821"/>
    </source>
</evidence>
<keyword evidence="8" id="KW-1185">Reference proteome</keyword>
<accession>A0A074KS68</accession>
<dbReference type="InterPro" id="IPR005467">
    <property type="entry name" value="His_kinase_dom"/>
</dbReference>
<dbReference type="EMBL" id="JMIH01000039">
    <property type="protein sequence ID" value="KEO71754.1"/>
    <property type="molecule type" value="Genomic_DNA"/>
</dbReference>
<dbReference type="Pfam" id="PF02518">
    <property type="entry name" value="HATPase_c"/>
    <property type="match status" value="1"/>
</dbReference>
<feature type="transmembrane region" description="Helical" evidence="5">
    <location>
        <begin position="114"/>
        <end position="132"/>
    </location>
</feature>
<organism evidence="7 8">
    <name type="scientific">Anditalea andensis</name>
    <dbReference type="NCBI Taxonomy" id="1048983"/>
    <lineage>
        <taxon>Bacteria</taxon>
        <taxon>Pseudomonadati</taxon>
        <taxon>Bacteroidota</taxon>
        <taxon>Cytophagia</taxon>
        <taxon>Cytophagales</taxon>
        <taxon>Cytophagaceae</taxon>
        <taxon>Anditalea</taxon>
    </lineage>
</organism>
<feature type="transmembrane region" description="Helical" evidence="5">
    <location>
        <begin position="84"/>
        <end position="108"/>
    </location>
</feature>
<evidence type="ECO:0000256" key="4">
    <source>
        <dbReference type="SAM" id="Coils"/>
    </source>
</evidence>
<evidence type="ECO:0000256" key="3">
    <source>
        <dbReference type="ARBA" id="ARBA00022553"/>
    </source>
</evidence>
<dbReference type="AlphaFoldDB" id="A0A074KS68"/>
<dbReference type="RefSeq" id="WP_035079390.1">
    <property type="nucleotide sequence ID" value="NZ_JMIH01000039.1"/>
</dbReference>
<dbReference type="SUPFAM" id="SSF47384">
    <property type="entry name" value="Homodimeric domain of signal transducing histidine kinase"/>
    <property type="match status" value="1"/>
</dbReference>
<evidence type="ECO:0000256" key="5">
    <source>
        <dbReference type="SAM" id="Phobius"/>
    </source>
</evidence>
<dbReference type="PANTHER" id="PTHR43065">
    <property type="entry name" value="SENSOR HISTIDINE KINASE"/>
    <property type="match status" value="1"/>
</dbReference>
<dbReference type="PRINTS" id="PR00344">
    <property type="entry name" value="BCTRLSENSOR"/>
</dbReference>
<dbReference type="GO" id="GO:0000155">
    <property type="term" value="F:phosphorelay sensor kinase activity"/>
    <property type="evidence" value="ECO:0007669"/>
    <property type="project" value="InterPro"/>
</dbReference>
<sequence length="475" mass="53455">MNVEIIVAIILISYLRVSTLTYDVPERWKKPLKWGFFSALTIAVLDISTLLNSEISKVLSLFLVGGVIYVILRYEELHKGKQLVYAWLPLLLLSLLFEMIEYLFPAFFNRWDDYFTSIIFFAVVWGIAIWIINNKQRKTLEKEKIKALAREQEFKATEEMKIILEQQVAERTSALTAQKEELEKALSDLNATQAQLIHAEKMASLGELTAGIAHEIQNPLNFVNNFSEVSSELLDEMCDEIQKGDMDEVLALVEDIKLNMQKISHHGKRADAIVKGMLMHSRNNPEQKSLTDINALAEEYLRLSYHGLRAKDKSFNATFRIHLDPHLPQIEVVPQDMGRVFLNLINNAFYAVNERAKKSKEEGIDGYSPTVNLSTALYSDNGKGYLVITIGDNGLGIPESIKSKIFQPFFTTKPTGEGTGLGLSLSYDIIKAHGGGLEVISDHGLNPFAPEAHSEGDKQGTVFTITLPYENTTKL</sequence>
<feature type="domain" description="Histidine kinase" evidence="6">
    <location>
        <begin position="211"/>
        <end position="471"/>
    </location>
</feature>
<evidence type="ECO:0000256" key="2">
    <source>
        <dbReference type="ARBA" id="ARBA00012438"/>
    </source>
</evidence>
<evidence type="ECO:0000256" key="1">
    <source>
        <dbReference type="ARBA" id="ARBA00000085"/>
    </source>
</evidence>
<gene>
    <name evidence="7" type="ORF">EL17_21450</name>
</gene>
<feature type="coiled-coil region" evidence="4">
    <location>
        <begin position="172"/>
        <end position="202"/>
    </location>
</feature>
<dbReference type="CDD" id="cd00082">
    <property type="entry name" value="HisKA"/>
    <property type="match status" value="1"/>
</dbReference>
<keyword evidence="3" id="KW-0597">Phosphoprotein</keyword>